<dbReference type="Pfam" id="PF20791">
    <property type="entry name" value="Acyl-ACP_TE_C"/>
    <property type="match status" value="1"/>
</dbReference>
<keyword evidence="3 11" id="KW-0444">Lipid biosynthesis</keyword>
<dbReference type="Pfam" id="PF01643">
    <property type="entry name" value="Acyl-ACP_TE"/>
    <property type="match status" value="1"/>
</dbReference>
<keyword evidence="15" id="KW-1185">Reference proteome</keyword>
<reference evidence="14" key="1">
    <citation type="journal article" date="2016" name="Nat. Genet.">
        <title>A high-quality carrot genome assembly provides new insights into carotenoid accumulation and asterid genome evolution.</title>
        <authorList>
            <person name="Iorizzo M."/>
            <person name="Ellison S."/>
            <person name="Senalik D."/>
            <person name="Zeng P."/>
            <person name="Satapoomin P."/>
            <person name="Huang J."/>
            <person name="Bowman M."/>
            <person name="Iovene M."/>
            <person name="Sanseverino W."/>
            <person name="Cavagnaro P."/>
            <person name="Yildiz M."/>
            <person name="Macko-Podgorni A."/>
            <person name="Moranska E."/>
            <person name="Grzebelus E."/>
            <person name="Grzebelus D."/>
            <person name="Ashrafi H."/>
            <person name="Zheng Z."/>
            <person name="Cheng S."/>
            <person name="Spooner D."/>
            <person name="Van Deynze A."/>
            <person name="Simon P."/>
        </authorList>
    </citation>
    <scope>NUCLEOTIDE SEQUENCE</scope>
    <source>
        <tissue evidence="14">Leaf</tissue>
    </source>
</reference>
<keyword evidence="4 11" id="KW-0150">Chloroplast</keyword>
<evidence type="ECO:0000256" key="1">
    <source>
        <dbReference type="ARBA" id="ARBA00004229"/>
    </source>
</evidence>
<dbReference type="Proteomes" id="UP000077755">
    <property type="component" value="Chromosome 8"/>
</dbReference>
<dbReference type="PANTHER" id="PTHR31727">
    <property type="entry name" value="OLEOYL-ACYL CARRIER PROTEIN THIOESTERASE 1, CHLOROPLASTIC"/>
    <property type="match status" value="1"/>
</dbReference>
<name>A0AAF0XRM5_DAUCS</name>
<comment type="function">
    <text evidence="11">Plays an essential role in chain termination during de novo fatty acid synthesis.</text>
</comment>
<keyword evidence="8" id="KW-0809">Transit peptide</keyword>
<evidence type="ECO:0000313" key="14">
    <source>
        <dbReference type="EMBL" id="WOH11371.1"/>
    </source>
</evidence>
<organism evidence="14 15">
    <name type="scientific">Daucus carota subsp. sativus</name>
    <name type="common">Carrot</name>
    <dbReference type="NCBI Taxonomy" id="79200"/>
    <lineage>
        <taxon>Eukaryota</taxon>
        <taxon>Viridiplantae</taxon>
        <taxon>Streptophyta</taxon>
        <taxon>Embryophyta</taxon>
        <taxon>Tracheophyta</taxon>
        <taxon>Spermatophyta</taxon>
        <taxon>Magnoliopsida</taxon>
        <taxon>eudicotyledons</taxon>
        <taxon>Gunneridae</taxon>
        <taxon>Pentapetalae</taxon>
        <taxon>asterids</taxon>
        <taxon>campanulids</taxon>
        <taxon>Apiales</taxon>
        <taxon>Apiaceae</taxon>
        <taxon>Apioideae</taxon>
        <taxon>Scandiceae</taxon>
        <taxon>Daucinae</taxon>
        <taxon>Daucus</taxon>
        <taxon>Daucus sect. Daucus</taxon>
    </lineage>
</organism>
<reference evidence="14" key="2">
    <citation type="submission" date="2022-03" db="EMBL/GenBank/DDBJ databases">
        <title>Draft title - Genomic analysis of global carrot germplasm unveils the trajectory of domestication and the origin of high carotenoid orange carrot.</title>
        <authorList>
            <person name="Iorizzo M."/>
            <person name="Ellison S."/>
            <person name="Senalik D."/>
            <person name="Macko-Podgorni A."/>
            <person name="Grzebelus D."/>
            <person name="Bostan H."/>
            <person name="Rolling W."/>
            <person name="Curaba J."/>
            <person name="Simon P."/>
        </authorList>
    </citation>
    <scope>NUCLEOTIDE SEQUENCE</scope>
    <source>
        <tissue evidence="14">Leaf</tissue>
    </source>
</reference>
<evidence type="ECO:0000259" key="13">
    <source>
        <dbReference type="Pfam" id="PF20791"/>
    </source>
</evidence>
<dbReference type="PANTHER" id="PTHR31727:SF6">
    <property type="entry name" value="OLEOYL-ACYL CARRIER PROTEIN THIOESTERASE 1, CHLOROPLASTIC"/>
    <property type="match status" value="1"/>
</dbReference>
<evidence type="ECO:0000256" key="2">
    <source>
        <dbReference type="ARBA" id="ARBA00006500"/>
    </source>
</evidence>
<evidence type="ECO:0000256" key="3">
    <source>
        <dbReference type="ARBA" id="ARBA00022516"/>
    </source>
</evidence>
<dbReference type="Gene3D" id="3.10.129.10">
    <property type="entry name" value="Hotdog Thioesterase"/>
    <property type="match status" value="1"/>
</dbReference>
<evidence type="ECO:0000256" key="9">
    <source>
        <dbReference type="ARBA" id="ARBA00023098"/>
    </source>
</evidence>
<dbReference type="InterPro" id="IPR029069">
    <property type="entry name" value="HotDog_dom_sf"/>
</dbReference>
<dbReference type="AlphaFoldDB" id="A0AAF0XRM5"/>
<gene>
    <name evidence="14" type="ORF">DCAR_0830853</name>
</gene>
<comment type="subcellular location">
    <subcellularLocation>
        <location evidence="1 11">Plastid</location>
        <location evidence="1 11">Chloroplast</location>
    </subcellularLocation>
</comment>
<dbReference type="GO" id="GO:0000036">
    <property type="term" value="F:acyl carrier activity"/>
    <property type="evidence" value="ECO:0007669"/>
    <property type="project" value="TreeGrafter"/>
</dbReference>
<evidence type="ECO:0000256" key="4">
    <source>
        <dbReference type="ARBA" id="ARBA00022528"/>
    </source>
</evidence>
<accession>A0AAF0XRM5</accession>
<evidence type="ECO:0000313" key="15">
    <source>
        <dbReference type="Proteomes" id="UP000077755"/>
    </source>
</evidence>
<evidence type="ECO:0000259" key="12">
    <source>
        <dbReference type="Pfam" id="PF01643"/>
    </source>
</evidence>
<dbReference type="GO" id="GO:0016297">
    <property type="term" value="F:fatty acyl-[ACP] hydrolase activity"/>
    <property type="evidence" value="ECO:0007669"/>
    <property type="project" value="InterPro"/>
</dbReference>
<keyword evidence="7 11" id="KW-0276">Fatty acid metabolism</keyword>
<dbReference type="InterPro" id="IPR049427">
    <property type="entry name" value="Acyl-ACP_TE_C"/>
</dbReference>
<sequence>MESKFVKLCFSNRSICLSSFDCNHAQIVSFATDGFSTTTTMRRLNLIWVTPRMHIEVYMYPSCDVVEIETWGHNEGRIGTRRDWIIRDYYTGEVIGRATRCLYISHEGFHCNKWVMMHQDSRRFQKVSDEVRDEYLGFGPKTPRFTFPEEDNYSLKKILKLEDPATFSSLSLAPRRVDLDINQHVNNVAYIGWILETIPQDVINTHELQTSCCN</sequence>
<dbReference type="InterPro" id="IPR045023">
    <property type="entry name" value="FATA/B"/>
</dbReference>
<proteinExistence type="inferred from homology"/>
<feature type="domain" description="Acyl-ACP thioesterase-like C-terminal" evidence="13">
    <location>
        <begin position="165"/>
        <end position="209"/>
    </location>
</feature>
<dbReference type="InterPro" id="IPR002864">
    <property type="entry name" value="Acyl-ACP_thioesterase_NHD"/>
</dbReference>
<dbReference type="EC" id="3.1.2.-" evidence="11"/>
<keyword evidence="6 11" id="KW-0378">Hydrolase</keyword>
<comment type="similarity">
    <text evidence="2 11">Belongs to the acyl-ACP thioesterase family.</text>
</comment>
<evidence type="ECO:0000256" key="8">
    <source>
        <dbReference type="ARBA" id="ARBA00022946"/>
    </source>
</evidence>
<evidence type="ECO:0000256" key="5">
    <source>
        <dbReference type="ARBA" id="ARBA00022640"/>
    </source>
</evidence>
<evidence type="ECO:0000256" key="6">
    <source>
        <dbReference type="ARBA" id="ARBA00022801"/>
    </source>
</evidence>
<evidence type="ECO:0000256" key="11">
    <source>
        <dbReference type="RuleBase" id="RU363096"/>
    </source>
</evidence>
<dbReference type="GO" id="GO:0009507">
    <property type="term" value="C:chloroplast"/>
    <property type="evidence" value="ECO:0007669"/>
    <property type="project" value="UniProtKB-SubCell"/>
</dbReference>
<keyword evidence="9 11" id="KW-0443">Lipid metabolism</keyword>
<protein>
    <recommendedName>
        <fullName evidence="11">Acyl-[acyl-carrier-protein] hydrolase</fullName>
        <ecNumber evidence="11">3.1.2.-</ecNumber>
    </recommendedName>
</protein>
<feature type="domain" description="Acyl-ACP thioesterase N-terminal hotdog" evidence="12">
    <location>
        <begin position="34"/>
        <end position="135"/>
    </location>
</feature>
<keyword evidence="10 11" id="KW-0275">Fatty acid biosynthesis</keyword>
<dbReference type="SUPFAM" id="SSF54637">
    <property type="entry name" value="Thioesterase/thiol ester dehydrase-isomerase"/>
    <property type="match status" value="2"/>
</dbReference>
<evidence type="ECO:0000256" key="7">
    <source>
        <dbReference type="ARBA" id="ARBA00022832"/>
    </source>
</evidence>
<evidence type="ECO:0000256" key="10">
    <source>
        <dbReference type="ARBA" id="ARBA00023160"/>
    </source>
</evidence>
<keyword evidence="5 11" id="KW-0934">Plastid</keyword>
<dbReference type="EMBL" id="CP093350">
    <property type="protein sequence ID" value="WOH11371.1"/>
    <property type="molecule type" value="Genomic_DNA"/>
</dbReference>